<reference evidence="4 5" key="1">
    <citation type="submission" date="2016-12" db="EMBL/GenBank/DDBJ databases">
        <title>Diversity of luminous bacteria.</title>
        <authorList>
            <person name="Yoshizawa S."/>
            <person name="Kogure K."/>
        </authorList>
    </citation>
    <scope>NUCLEOTIDE SEQUENCE [LARGE SCALE GENOMIC DNA]</scope>
    <source>
        <strain evidence="4 5">LC1-200</strain>
    </source>
</reference>
<dbReference type="GO" id="GO:0006749">
    <property type="term" value="P:glutathione metabolic process"/>
    <property type="evidence" value="ECO:0007669"/>
    <property type="project" value="TreeGrafter"/>
</dbReference>
<protein>
    <submittedName>
        <fullName evidence="4">Maleylacetoacetate isomerase</fullName>
    </submittedName>
</protein>
<evidence type="ECO:0000313" key="5">
    <source>
        <dbReference type="Proteomes" id="UP000238730"/>
    </source>
</evidence>
<dbReference type="PANTHER" id="PTHR42673">
    <property type="entry name" value="MALEYLACETOACETATE ISOMERASE"/>
    <property type="match status" value="1"/>
</dbReference>
<dbReference type="RefSeq" id="WP_105062371.1">
    <property type="nucleotide sequence ID" value="NZ_MSCJ01000003.1"/>
</dbReference>
<dbReference type="SFLD" id="SFLDG00358">
    <property type="entry name" value="Main_(cytGST)"/>
    <property type="match status" value="1"/>
</dbReference>
<dbReference type="InterPro" id="IPR005955">
    <property type="entry name" value="GST_Zeta"/>
</dbReference>
<name>A0A2S7VK90_PHOAN</name>
<keyword evidence="4" id="KW-0413">Isomerase</keyword>
<dbReference type="AlphaFoldDB" id="A0A2S7VK90"/>
<dbReference type="InterPro" id="IPR036249">
    <property type="entry name" value="Thioredoxin-like_sf"/>
</dbReference>
<organism evidence="4 5">
    <name type="scientific">Photobacterium angustum</name>
    <dbReference type="NCBI Taxonomy" id="661"/>
    <lineage>
        <taxon>Bacteria</taxon>
        <taxon>Pseudomonadati</taxon>
        <taxon>Pseudomonadota</taxon>
        <taxon>Gammaproteobacteria</taxon>
        <taxon>Vibrionales</taxon>
        <taxon>Vibrionaceae</taxon>
        <taxon>Photobacterium</taxon>
    </lineage>
</organism>
<dbReference type="SUPFAM" id="SSF52833">
    <property type="entry name" value="Thioredoxin-like"/>
    <property type="match status" value="1"/>
</dbReference>
<gene>
    <name evidence="4" type="ORF">BTO08_20325</name>
</gene>
<dbReference type="PROSITE" id="PS50405">
    <property type="entry name" value="GST_CTER"/>
    <property type="match status" value="1"/>
</dbReference>
<dbReference type="SFLD" id="SFLDS00019">
    <property type="entry name" value="Glutathione_Transferase_(cytos"/>
    <property type="match status" value="1"/>
</dbReference>
<dbReference type="EMBL" id="MSCJ01000003">
    <property type="protein sequence ID" value="PQJ62577.1"/>
    <property type="molecule type" value="Genomic_DNA"/>
</dbReference>
<dbReference type="GO" id="GO:0016034">
    <property type="term" value="F:maleylacetoacetate isomerase activity"/>
    <property type="evidence" value="ECO:0007669"/>
    <property type="project" value="TreeGrafter"/>
</dbReference>
<evidence type="ECO:0000259" key="3">
    <source>
        <dbReference type="PROSITE" id="PS50405"/>
    </source>
</evidence>
<dbReference type="InterPro" id="IPR004045">
    <property type="entry name" value="Glutathione_S-Trfase_N"/>
</dbReference>
<dbReference type="GO" id="GO:0004364">
    <property type="term" value="F:glutathione transferase activity"/>
    <property type="evidence" value="ECO:0007669"/>
    <property type="project" value="TreeGrafter"/>
</dbReference>
<dbReference type="PANTHER" id="PTHR42673:SF21">
    <property type="entry name" value="GLUTATHIONE S-TRANSFERASE YFCF"/>
    <property type="match status" value="1"/>
</dbReference>
<comment type="caution">
    <text evidence="4">The sequence shown here is derived from an EMBL/GenBank/DDBJ whole genome shotgun (WGS) entry which is preliminary data.</text>
</comment>
<dbReference type="GO" id="GO:0005737">
    <property type="term" value="C:cytoplasm"/>
    <property type="evidence" value="ECO:0007669"/>
    <property type="project" value="InterPro"/>
</dbReference>
<dbReference type="PROSITE" id="PS50404">
    <property type="entry name" value="GST_NTER"/>
    <property type="match status" value="1"/>
</dbReference>
<dbReference type="CDD" id="cd03191">
    <property type="entry name" value="GST_C_Zeta"/>
    <property type="match status" value="1"/>
</dbReference>
<accession>A0A2S7VK90</accession>
<dbReference type="InterPro" id="IPR034330">
    <property type="entry name" value="GST_Zeta_C"/>
</dbReference>
<dbReference type="InterPro" id="IPR036282">
    <property type="entry name" value="Glutathione-S-Trfase_C_sf"/>
</dbReference>
<dbReference type="FunFam" id="1.20.1050.10:FF:000017">
    <property type="entry name" value="Maleylacetoacetate isomerase"/>
    <property type="match status" value="1"/>
</dbReference>
<dbReference type="SUPFAM" id="SSF47616">
    <property type="entry name" value="GST C-terminal domain-like"/>
    <property type="match status" value="1"/>
</dbReference>
<comment type="similarity">
    <text evidence="1">Belongs to the GST superfamily. Zeta family.</text>
</comment>
<dbReference type="InterPro" id="IPR010987">
    <property type="entry name" value="Glutathione-S-Trfase_C-like"/>
</dbReference>
<evidence type="ECO:0000256" key="1">
    <source>
        <dbReference type="ARBA" id="ARBA00010007"/>
    </source>
</evidence>
<dbReference type="OrthoDB" id="509852at2"/>
<evidence type="ECO:0000259" key="2">
    <source>
        <dbReference type="PROSITE" id="PS50404"/>
    </source>
</evidence>
<dbReference type="Proteomes" id="UP000238730">
    <property type="component" value="Unassembled WGS sequence"/>
</dbReference>
<dbReference type="Gene3D" id="1.20.1050.10">
    <property type="match status" value="1"/>
</dbReference>
<dbReference type="NCBIfam" id="TIGR01262">
    <property type="entry name" value="maiA"/>
    <property type="match status" value="1"/>
</dbReference>
<sequence length="209" mass="24187">MAFTLYDYFRSSASYRVRIALNIKQLDYTCVPISLLDDQQNSHHYKNINATGLLPTLEHNQCYIYQSLAIIEYLEQCYPTPSLLPCNTIESAQCRAFALSIACDIHPLNNLRVLRYLERKLTVTAEQKKQWYHHWIDQGFTALEQQLASNNNPEKFCFGLAPTLADIFLIPQVYNARRFNIDLSKFPIINAIEKHCNQLEPFIKAAPNL</sequence>
<dbReference type="Pfam" id="PF02798">
    <property type="entry name" value="GST_N"/>
    <property type="match status" value="1"/>
</dbReference>
<proteinExistence type="inferred from homology"/>
<dbReference type="Gene3D" id="3.40.30.10">
    <property type="entry name" value="Glutaredoxin"/>
    <property type="match status" value="1"/>
</dbReference>
<dbReference type="InterPro" id="IPR040079">
    <property type="entry name" value="Glutathione_S-Trfase"/>
</dbReference>
<feature type="domain" description="GST N-terminal" evidence="2">
    <location>
        <begin position="1"/>
        <end position="82"/>
    </location>
</feature>
<evidence type="ECO:0000313" key="4">
    <source>
        <dbReference type="EMBL" id="PQJ62577.1"/>
    </source>
</evidence>
<feature type="domain" description="GST C-terminal" evidence="3">
    <location>
        <begin position="87"/>
        <end position="209"/>
    </location>
</feature>
<dbReference type="GO" id="GO:0006559">
    <property type="term" value="P:L-phenylalanine catabolic process"/>
    <property type="evidence" value="ECO:0007669"/>
    <property type="project" value="TreeGrafter"/>
</dbReference>